<keyword evidence="2" id="KW-1185">Reference proteome</keyword>
<sequence>MDEPQSESEAVPFDLTRVVLIVVGAHLRAEEGDRPLAYQLMSEVERWVESHSDRLETPLRPMVCTDALYLNDEVLHERATISVGGPGVNALSAYFAQQMEGEAALRPDQVIIQMDPDFADLRVAIWGVNHATTEQGVDLFIETYLDGFLRAVATQVEPRDG</sequence>
<gene>
    <name evidence="1" type="ORF">Pan265_16450</name>
</gene>
<dbReference type="AlphaFoldDB" id="A0A518BXU4"/>
<name>A0A518BXU4_9BACT</name>
<dbReference type="KEGG" id="mcad:Pan265_16450"/>
<reference evidence="1 2" key="1">
    <citation type="submission" date="2019-02" db="EMBL/GenBank/DDBJ databases">
        <title>Deep-cultivation of Planctomycetes and their phenomic and genomic characterization uncovers novel biology.</title>
        <authorList>
            <person name="Wiegand S."/>
            <person name="Jogler M."/>
            <person name="Boedeker C."/>
            <person name="Pinto D."/>
            <person name="Vollmers J."/>
            <person name="Rivas-Marin E."/>
            <person name="Kohn T."/>
            <person name="Peeters S.H."/>
            <person name="Heuer A."/>
            <person name="Rast P."/>
            <person name="Oberbeckmann S."/>
            <person name="Bunk B."/>
            <person name="Jeske O."/>
            <person name="Meyerdierks A."/>
            <person name="Storesund J.E."/>
            <person name="Kallscheuer N."/>
            <person name="Luecker S."/>
            <person name="Lage O.M."/>
            <person name="Pohl T."/>
            <person name="Merkel B.J."/>
            <person name="Hornburger P."/>
            <person name="Mueller R.-W."/>
            <person name="Bruemmer F."/>
            <person name="Labrenz M."/>
            <person name="Spormann A.M."/>
            <person name="Op den Camp H."/>
            <person name="Overmann J."/>
            <person name="Amann R."/>
            <person name="Jetten M.S.M."/>
            <person name="Mascher T."/>
            <person name="Medema M.H."/>
            <person name="Devos D.P."/>
            <person name="Kaster A.-K."/>
            <person name="Ovreas L."/>
            <person name="Rohde M."/>
            <person name="Galperin M.Y."/>
            <person name="Jogler C."/>
        </authorList>
    </citation>
    <scope>NUCLEOTIDE SEQUENCE [LARGE SCALE GENOMIC DNA]</scope>
    <source>
        <strain evidence="1 2">Pan265</strain>
    </source>
</reference>
<accession>A0A518BXU4</accession>
<proteinExistence type="predicted"/>
<organism evidence="1 2">
    <name type="scientific">Mucisphaera calidilacus</name>
    <dbReference type="NCBI Taxonomy" id="2527982"/>
    <lineage>
        <taxon>Bacteria</taxon>
        <taxon>Pseudomonadati</taxon>
        <taxon>Planctomycetota</taxon>
        <taxon>Phycisphaerae</taxon>
        <taxon>Phycisphaerales</taxon>
        <taxon>Phycisphaeraceae</taxon>
        <taxon>Mucisphaera</taxon>
    </lineage>
</organism>
<dbReference type="RefSeq" id="WP_145445992.1">
    <property type="nucleotide sequence ID" value="NZ_CP036280.1"/>
</dbReference>
<dbReference type="EMBL" id="CP036280">
    <property type="protein sequence ID" value="QDU71792.1"/>
    <property type="molecule type" value="Genomic_DNA"/>
</dbReference>
<evidence type="ECO:0000313" key="1">
    <source>
        <dbReference type="EMBL" id="QDU71792.1"/>
    </source>
</evidence>
<protein>
    <submittedName>
        <fullName evidence="1">Uncharacterized protein</fullName>
    </submittedName>
</protein>
<dbReference type="Proteomes" id="UP000320386">
    <property type="component" value="Chromosome"/>
</dbReference>
<dbReference type="OrthoDB" id="274484at2"/>
<evidence type="ECO:0000313" key="2">
    <source>
        <dbReference type="Proteomes" id="UP000320386"/>
    </source>
</evidence>